<proteinExistence type="predicted"/>
<dbReference type="InterPro" id="IPR007115">
    <property type="entry name" value="6-PTP_synth/QueD"/>
</dbReference>
<dbReference type="InterPro" id="IPR038418">
    <property type="entry name" value="6-PTP_synth/QueD_sf"/>
</dbReference>
<name>A0A7S5QZP9_9CAUD</name>
<accession>A0A7S5QZP9</accession>
<organism evidence="1 2">
    <name type="scientific">Rhizobium phage RHph_Y3_43</name>
    <dbReference type="NCBI Taxonomy" id="2509778"/>
    <lineage>
        <taxon>Viruses</taxon>
        <taxon>Duplodnaviria</taxon>
        <taxon>Heunggongvirae</taxon>
        <taxon>Uroviricota</taxon>
        <taxon>Caudoviricetes</taxon>
        <taxon>Kleczkowskavirus</taxon>
        <taxon>Kleczkowskavirus RHEph4</taxon>
    </lineage>
</organism>
<dbReference type="SUPFAM" id="SSF55620">
    <property type="entry name" value="Tetrahydrobiopterin biosynthesis enzymes-like"/>
    <property type="match status" value="1"/>
</dbReference>
<dbReference type="Pfam" id="PF01242">
    <property type="entry name" value="PTPS"/>
    <property type="match status" value="1"/>
</dbReference>
<sequence length="165" mass="18699">MPFRSTKTYGHDIGLSCCFRQWRAQSHCALLHGYALSVRLEFEADELDDRNWVIDFGSLKEVKELLQNHFDHKLVVAQDDPDLESLGQLSGLGLADVVVLPAVGCEAFAKWIYGAVYDWLINRTPHGERVFLASVEVAEHGANSAIYLGQDWRQQVKNRNWARNG</sequence>
<reference evidence="1" key="1">
    <citation type="submission" date="2020-01" db="EMBL/GenBank/DDBJ databases">
        <title>Patterns of diversity and host range of bacteriophage communities associated with bean-nodulatin bacteria.</title>
        <authorList>
            <person name="Vann Cauwenberghe J."/>
            <person name="Santamaria R.I."/>
            <person name="Bustos P."/>
            <person name="Juarez S."/>
            <person name="Gonzalez V."/>
        </authorList>
    </citation>
    <scope>NUCLEOTIDE SEQUENCE</scope>
</reference>
<protein>
    <submittedName>
        <fullName evidence="1">6-pyruvoyl tetrahydropterin synthase protein</fullName>
    </submittedName>
</protein>
<evidence type="ECO:0000313" key="2">
    <source>
        <dbReference type="Proteomes" id="UP000649522"/>
    </source>
</evidence>
<gene>
    <name evidence="1" type="ORF">EVB73_062</name>
</gene>
<dbReference type="Gene3D" id="3.30.479.10">
    <property type="entry name" value="6-pyruvoyl tetrahydropterin synthase/QueD"/>
    <property type="match status" value="1"/>
</dbReference>
<dbReference type="EMBL" id="MN988501">
    <property type="protein sequence ID" value="QIG68998.1"/>
    <property type="molecule type" value="Genomic_DNA"/>
</dbReference>
<evidence type="ECO:0000313" key="1">
    <source>
        <dbReference type="EMBL" id="QIG68998.1"/>
    </source>
</evidence>
<dbReference type="Proteomes" id="UP000649522">
    <property type="component" value="Segment"/>
</dbReference>